<evidence type="ECO:0000256" key="4">
    <source>
        <dbReference type="ARBA" id="ARBA00048819"/>
    </source>
</evidence>
<dbReference type="RefSeq" id="WP_302709577.1">
    <property type="nucleotide sequence ID" value="NZ_JAULSC010000020.1"/>
</dbReference>
<name>A0ABT8TTV9_9ACTN</name>
<evidence type="ECO:0000256" key="1">
    <source>
        <dbReference type="ARBA" id="ARBA00022598"/>
    </source>
</evidence>
<dbReference type="SUPFAM" id="SSF55931">
    <property type="entry name" value="Glutamine synthetase/guanido kinase"/>
    <property type="match status" value="1"/>
</dbReference>
<dbReference type="NCBIfam" id="NF010041">
    <property type="entry name" value="PRK13517.1-1"/>
    <property type="match status" value="1"/>
</dbReference>
<sequence length="365" mass="39912">MRTVGVEEELLLVDPQSGRPRAVAGQVLRHSGQDVGEAGGGSLGHELQQEQLETDTAPHTSMDDLRKELCGWRARVDRAARAGGARALASGTSPVHVDPHLVRDERFVEIEERYGLTVHEQLTCACHVHVAVDSDDEAVGAMDRIRVWLPVLLALSSNSPFWQGEDTRYASFRWQALSRWPTSGPTDLHGTAAAYRRHVEALLATEVLIDEGMVYADARPSHTYPTLEIRVADVCWDVGDAVMVAALCRALVDTAAEEWRAEVAPSPAATAMVRMATWQASREGIGGRLLDPDTFRPRPAAEVVRSLLDHVRPALERNGDRDLVEEQVAAVLERGTGADRQRRVLARTGSYVDVVADLARATTTS</sequence>
<comment type="similarity">
    <text evidence="5">Belongs to the glutamate--cysteine ligase type 2 family. YbdK subfamily.</text>
</comment>
<protein>
    <recommendedName>
        <fullName evidence="5">Putative glutamate--cysteine ligase 2</fullName>
        <ecNumber evidence="5">6.3.2.2</ecNumber>
    </recommendedName>
    <alternativeName>
        <fullName evidence="5">Gamma-glutamylcysteine synthetase 2</fullName>
        <shortName evidence="5">GCS 2</shortName>
        <shortName evidence="5">Gamma-GCS 2</shortName>
    </alternativeName>
</protein>
<proteinExistence type="inferred from homology"/>
<dbReference type="InterPro" id="IPR011793">
    <property type="entry name" value="YbdK"/>
</dbReference>
<evidence type="ECO:0000256" key="5">
    <source>
        <dbReference type="HAMAP-Rule" id="MF_01609"/>
    </source>
</evidence>
<evidence type="ECO:0000313" key="7">
    <source>
        <dbReference type="Proteomes" id="UP001168363"/>
    </source>
</evidence>
<dbReference type="InterPro" id="IPR014746">
    <property type="entry name" value="Gln_synth/guanido_kin_cat_dom"/>
</dbReference>
<dbReference type="PANTHER" id="PTHR36510:SF1">
    <property type="entry name" value="GLUTAMATE--CYSTEINE LIGASE 2-RELATED"/>
    <property type="match status" value="1"/>
</dbReference>
<keyword evidence="2 5" id="KW-0547">Nucleotide-binding</keyword>
<dbReference type="Pfam" id="PF04107">
    <property type="entry name" value="GCS2"/>
    <property type="match status" value="1"/>
</dbReference>
<dbReference type="NCBIfam" id="TIGR02050">
    <property type="entry name" value="gshA_cyan_rel"/>
    <property type="match status" value="1"/>
</dbReference>
<dbReference type="EMBL" id="JAULSC010000020">
    <property type="protein sequence ID" value="MDO3397401.1"/>
    <property type="molecule type" value="Genomic_DNA"/>
</dbReference>
<dbReference type="InterPro" id="IPR006336">
    <property type="entry name" value="GCS2"/>
</dbReference>
<keyword evidence="7" id="KW-1185">Reference proteome</keyword>
<reference evidence="6" key="1">
    <citation type="submission" date="2023-06" db="EMBL/GenBank/DDBJ databases">
        <title>Genome sequence of Nocardioides sp. SOB44.</title>
        <authorList>
            <person name="Zhang G."/>
        </authorList>
    </citation>
    <scope>NUCLEOTIDE SEQUENCE</scope>
    <source>
        <strain evidence="6">SOB44</strain>
    </source>
</reference>
<evidence type="ECO:0000256" key="2">
    <source>
        <dbReference type="ARBA" id="ARBA00022741"/>
    </source>
</evidence>
<dbReference type="InterPro" id="IPR050141">
    <property type="entry name" value="GCL_type2/YbdK_subfam"/>
</dbReference>
<dbReference type="GO" id="GO:0004357">
    <property type="term" value="F:glutamate-cysteine ligase activity"/>
    <property type="evidence" value="ECO:0007669"/>
    <property type="project" value="UniProtKB-EC"/>
</dbReference>
<comment type="caution">
    <text evidence="6">The sequence shown here is derived from an EMBL/GenBank/DDBJ whole genome shotgun (WGS) entry which is preliminary data.</text>
</comment>
<comment type="catalytic activity">
    <reaction evidence="4 5">
        <text>L-cysteine + L-glutamate + ATP = gamma-L-glutamyl-L-cysteine + ADP + phosphate + H(+)</text>
        <dbReference type="Rhea" id="RHEA:13285"/>
        <dbReference type="ChEBI" id="CHEBI:15378"/>
        <dbReference type="ChEBI" id="CHEBI:29985"/>
        <dbReference type="ChEBI" id="CHEBI:30616"/>
        <dbReference type="ChEBI" id="CHEBI:35235"/>
        <dbReference type="ChEBI" id="CHEBI:43474"/>
        <dbReference type="ChEBI" id="CHEBI:58173"/>
        <dbReference type="ChEBI" id="CHEBI:456216"/>
        <dbReference type="EC" id="6.3.2.2"/>
    </reaction>
</comment>
<dbReference type="EC" id="6.3.2.2" evidence="5"/>
<evidence type="ECO:0000256" key="3">
    <source>
        <dbReference type="ARBA" id="ARBA00022840"/>
    </source>
</evidence>
<keyword evidence="3 5" id="KW-0067">ATP-binding</keyword>
<dbReference type="PANTHER" id="PTHR36510">
    <property type="entry name" value="GLUTAMATE--CYSTEINE LIGASE 2-RELATED"/>
    <property type="match status" value="1"/>
</dbReference>
<dbReference type="Proteomes" id="UP001168363">
    <property type="component" value="Unassembled WGS sequence"/>
</dbReference>
<dbReference type="HAMAP" id="MF_01609">
    <property type="entry name" value="Glu_cys_ligase_2"/>
    <property type="match status" value="1"/>
</dbReference>
<evidence type="ECO:0000313" key="6">
    <source>
        <dbReference type="EMBL" id="MDO3397401.1"/>
    </source>
</evidence>
<gene>
    <name evidence="6" type="ORF">QWJ41_16870</name>
</gene>
<keyword evidence="1 5" id="KW-0436">Ligase</keyword>
<dbReference type="Gene3D" id="3.30.590.20">
    <property type="match status" value="1"/>
</dbReference>
<organism evidence="6 7">
    <name type="scientific">Nocardioides cremeus</name>
    <dbReference type="NCBI Taxonomy" id="3058044"/>
    <lineage>
        <taxon>Bacteria</taxon>
        <taxon>Bacillati</taxon>
        <taxon>Actinomycetota</taxon>
        <taxon>Actinomycetes</taxon>
        <taxon>Propionibacteriales</taxon>
        <taxon>Nocardioidaceae</taxon>
        <taxon>Nocardioides</taxon>
    </lineage>
</organism>
<comment type="function">
    <text evidence="5">ATP-dependent carboxylate-amine ligase which exhibits weak glutamate--cysteine ligase activity.</text>
</comment>
<accession>A0ABT8TTV9</accession>